<dbReference type="RefSeq" id="WP_158502521.1">
    <property type="nucleotide sequence ID" value="NZ_BJOA01000224.1"/>
</dbReference>
<sequence length="47" mass="5216">MLNTASYRSADTMVGRSEKESRISIMEIPAFLMQAISYIADEAENAC</sequence>
<dbReference type="GeneID" id="43759401"/>
<dbReference type="Proteomes" id="UP000182836">
    <property type="component" value="Unassembled WGS sequence"/>
</dbReference>
<evidence type="ECO:0000313" key="2">
    <source>
        <dbReference type="Proteomes" id="UP000182836"/>
    </source>
</evidence>
<proteinExistence type="predicted"/>
<gene>
    <name evidence="1" type="ORF">SAMN04487909_101622</name>
</gene>
<organism evidence="1 2">
    <name type="scientific">Aneurinibacillus migulanus</name>
    <name type="common">Bacillus migulanus</name>
    <dbReference type="NCBI Taxonomy" id="47500"/>
    <lineage>
        <taxon>Bacteria</taxon>
        <taxon>Bacillati</taxon>
        <taxon>Bacillota</taxon>
        <taxon>Bacilli</taxon>
        <taxon>Bacillales</taxon>
        <taxon>Paenibacillaceae</taxon>
        <taxon>Aneurinibacillus group</taxon>
        <taxon>Aneurinibacillus</taxon>
    </lineage>
</organism>
<reference evidence="1 2" key="1">
    <citation type="submission" date="2016-10" db="EMBL/GenBank/DDBJ databases">
        <authorList>
            <person name="de Groot N.N."/>
        </authorList>
    </citation>
    <scope>NUCLEOTIDE SEQUENCE [LARGE SCALE GENOMIC DNA]</scope>
    <source>
        <strain evidence="1 2">DSM 2895</strain>
    </source>
</reference>
<dbReference type="EMBL" id="FNED01000001">
    <property type="protein sequence ID" value="SDI12373.1"/>
    <property type="molecule type" value="Genomic_DNA"/>
</dbReference>
<evidence type="ECO:0000313" key="1">
    <source>
        <dbReference type="EMBL" id="SDI12373.1"/>
    </source>
</evidence>
<dbReference type="AlphaFoldDB" id="A0A1G8I0F7"/>
<accession>A0A1G8I0F7</accession>
<name>A0A1G8I0F7_ANEMI</name>
<protein>
    <submittedName>
        <fullName evidence="1">Uncharacterized protein</fullName>
    </submittedName>
</protein>